<dbReference type="Proteomes" id="UP000220340">
    <property type="component" value="Unassembled WGS sequence"/>
</dbReference>
<keyword evidence="2" id="KW-0472">Membrane</keyword>
<dbReference type="InterPro" id="IPR052336">
    <property type="entry name" value="MlaD_Phospholipid_Transporter"/>
</dbReference>
<dbReference type="EMBL" id="PDCR01000050">
    <property type="protein sequence ID" value="PEG51488.1"/>
    <property type="molecule type" value="Genomic_DNA"/>
</dbReference>
<evidence type="ECO:0000313" key="7">
    <source>
        <dbReference type="Proteomes" id="UP000191039"/>
    </source>
</evidence>
<dbReference type="AlphaFoldDB" id="A0A1Q4HH53"/>
<gene>
    <name evidence="5" type="ORF">BV510_06420</name>
    <name evidence="6" type="ORF">CRI78_26270</name>
</gene>
<feature type="compositionally biased region" description="Pro residues" evidence="1">
    <location>
        <begin position="493"/>
        <end position="504"/>
    </location>
</feature>
<dbReference type="NCBIfam" id="TIGR00996">
    <property type="entry name" value="Mtu_fam_mce"/>
    <property type="match status" value="1"/>
</dbReference>
<dbReference type="InterPro" id="IPR024516">
    <property type="entry name" value="Mce_C"/>
</dbReference>
<dbReference type="PANTHER" id="PTHR33371">
    <property type="entry name" value="INTERMEMBRANE PHOSPHOLIPID TRANSPORT SYSTEM BINDING PROTEIN MLAD-RELATED"/>
    <property type="match status" value="1"/>
</dbReference>
<protein>
    <submittedName>
        <fullName evidence="5">Mammalian cell entry protein</fullName>
    </submittedName>
</protein>
<dbReference type="STRING" id="1801.BRW64_06270"/>
<feature type="region of interest" description="Disordered" evidence="1">
    <location>
        <begin position="350"/>
        <end position="533"/>
    </location>
</feature>
<dbReference type="Pfam" id="PF02470">
    <property type="entry name" value="MlaD"/>
    <property type="match status" value="1"/>
</dbReference>
<evidence type="ECO:0000259" key="3">
    <source>
        <dbReference type="Pfam" id="PF02470"/>
    </source>
</evidence>
<feature type="compositionally biased region" description="Low complexity" evidence="1">
    <location>
        <begin position="505"/>
        <end position="516"/>
    </location>
</feature>
<keyword evidence="2" id="KW-1133">Transmembrane helix</keyword>
<sequence>MRTIQGSDRVRKGVMGVVTVLLVIGVGSSITSVPMLFAVPTYYAQFKDTAGLNVGDKVQIAGVDVGTVTSMDINGDKVEIGYTLGGREIGTESRAAIRTDTLLGRKNIQVEPRGDQILQPRAFLPVEQTQTPYQIYDAFLDVTRASQGWDTQAVKQSLNVLSETVDQTAPHLSAALKGVQEFSDSLGKRDDQLKALLANAGKIATVLGDRSAQVNALLVNTQTLLSAVNERRQAVSVLLERISAVSHQVSGFIDDNPNLNTVLTQLQTVSTVLNERRNELADTISLAGKFMISLAEALSSGPYFKVVLANLLPPTLLQPFVDAAFKKRGIDPEQFWRNSGLPAFQFPDPNGERFENGAPPPAPRVLEGTPEFPGPAVPPGSPCSYTPPADGLPRPGTPLPCADLSVGPYGDNPYGPNYHGPVGVQTSEPDPHGLGPTPGIPSAAIPGQLPPNVPGAPAPPLAPGPPGARTVPVGPPGVPAPPGPTPGRAVPAPILPGPPPPPGPGQQLSPAGTLPLPGNPPFLPPGSQQGGVQ</sequence>
<evidence type="ECO:0000259" key="4">
    <source>
        <dbReference type="Pfam" id="PF11887"/>
    </source>
</evidence>
<organism evidence="5 7">
    <name type="scientific">Mycolicibacterium diernhoferi</name>
    <dbReference type="NCBI Taxonomy" id="1801"/>
    <lineage>
        <taxon>Bacteria</taxon>
        <taxon>Bacillati</taxon>
        <taxon>Actinomycetota</taxon>
        <taxon>Actinomycetes</taxon>
        <taxon>Mycobacteriales</taxon>
        <taxon>Mycobacteriaceae</taxon>
        <taxon>Mycolicibacterium</taxon>
    </lineage>
</organism>
<evidence type="ECO:0000313" key="8">
    <source>
        <dbReference type="Proteomes" id="UP000220340"/>
    </source>
</evidence>
<proteinExistence type="predicted"/>
<keyword evidence="8" id="KW-1185">Reference proteome</keyword>
<comment type="caution">
    <text evidence="5">The sequence shown here is derived from an EMBL/GenBank/DDBJ whole genome shotgun (WGS) entry which is preliminary data.</text>
</comment>
<dbReference type="RefSeq" id="WP_073855357.1">
    <property type="nucleotide sequence ID" value="NZ_BAAATC010000015.1"/>
</dbReference>
<reference evidence="6 8" key="2">
    <citation type="submission" date="2017-10" db="EMBL/GenBank/DDBJ databases">
        <title>The new phylogeny of genus Mycobacterium.</title>
        <authorList>
            <person name="Tortoli E."/>
            <person name="Trovato A."/>
            <person name="Cirillo D.M."/>
        </authorList>
    </citation>
    <scope>NUCLEOTIDE SEQUENCE [LARGE SCALE GENOMIC DNA]</scope>
    <source>
        <strain evidence="6 8">IP141170001</strain>
    </source>
</reference>
<dbReference type="PANTHER" id="PTHR33371:SF18">
    <property type="entry name" value="MCE-FAMILY PROTEIN MCE3C"/>
    <property type="match status" value="1"/>
</dbReference>
<evidence type="ECO:0000256" key="1">
    <source>
        <dbReference type="SAM" id="MobiDB-lite"/>
    </source>
</evidence>
<reference evidence="5 7" key="1">
    <citation type="submission" date="2016-09" db="EMBL/GenBank/DDBJ databases">
        <title>genome sequences of unsequenced Mycobacteria.</title>
        <authorList>
            <person name="Greninger A.L."/>
            <person name="Jerome K.R."/>
            <person name="Mcnair B."/>
            <person name="Wallis C."/>
            <person name="Fang F."/>
        </authorList>
    </citation>
    <scope>NUCLEOTIDE SEQUENCE [LARGE SCALE GENOMIC DNA]</scope>
    <source>
        <strain evidence="5 7">BM1</strain>
    </source>
</reference>
<feature type="domain" description="Mammalian cell entry C-terminal" evidence="4">
    <location>
        <begin position="118"/>
        <end position="293"/>
    </location>
</feature>
<evidence type="ECO:0000313" key="5">
    <source>
        <dbReference type="EMBL" id="OPE55185.1"/>
    </source>
</evidence>
<evidence type="ECO:0000256" key="2">
    <source>
        <dbReference type="SAM" id="Phobius"/>
    </source>
</evidence>
<dbReference type="Proteomes" id="UP000191039">
    <property type="component" value="Unassembled WGS sequence"/>
</dbReference>
<accession>A0A1Q4HH53</accession>
<feature type="transmembrane region" description="Helical" evidence="2">
    <location>
        <begin position="12"/>
        <end position="37"/>
    </location>
</feature>
<dbReference type="GO" id="GO:0005576">
    <property type="term" value="C:extracellular region"/>
    <property type="evidence" value="ECO:0007669"/>
    <property type="project" value="TreeGrafter"/>
</dbReference>
<dbReference type="Pfam" id="PF11887">
    <property type="entry name" value="Mce4_CUP1"/>
    <property type="match status" value="1"/>
</dbReference>
<dbReference type="PRINTS" id="PR01782">
    <property type="entry name" value="MCEVIRFACTOR"/>
</dbReference>
<name>A0A1Q4HH53_9MYCO</name>
<evidence type="ECO:0000313" key="6">
    <source>
        <dbReference type="EMBL" id="PEG51488.1"/>
    </source>
</evidence>
<dbReference type="EMBL" id="MIJD01000043">
    <property type="protein sequence ID" value="OPE55185.1"/>
    <property type="molecule type" value="Genomic_DNA"/>
</dbReference>
<feature type="compositionally biased region" description="Pro residues" evidence="1">
    <location>
        <begin position="448"/>
        <end position="466"/>
    </location>
</feature>
<dbReference type="OrthoDB" id="5241191at2"/>
<keyword evidence="2" id="KW-0812">Transmembrane</keyword>
<feature type="domain" description="Mce/MlaD" evidence="3">
    <location>
        <begin position="40"/>
        <end position="112"/>
    </location>
</feature>
<dbReference type="InterPro" id="IPR005693">
    <property type="entry name" value="Mce"/>
</dbReference>
<dbReference type="InterPro" id="IPR003399">
    <property type="entry name" value="Mce/MlaD"/>
</dbReference>
<feature type="compositionally biased region" description="Pro residues" evidence="1">
    <location>
        <begin position="473"/>
        <end position="485"/>
    </location>
</feature>
<feature type="compositionally biased region" description="Pro residues" evidence="1">
    <location>
        <begin position="372"/>
        <end position="381"/>
    </location>
</feature>